<feature type="compositionally biased region" description="Basic and acidic residues" evidence="1">
    <location>
        <begin position="83"/>
        <end position="92"/>
    </location>
</feature>
<sequence>KKLGLVPGSYSLHKKEGTSLIQLDLNKSVEQNGLNDKDVIYFLNKNVKEDSNVEKRSRRSSFSTKHSDEKTKKSSYFRSMLHSKKDKEKQDSTAKCQIKVFGVPLKIAMDPELHHVADNGIPLFIEQAFQKIQHNGTFLFE</sequence>
<evidence type="ECO:0000313" key="3">
    <source>
        <dbReference type="Proteomes" id="UP000281549"/>
    </source>
</evidence>
<dbReference type="Gene3D" id="1.10.555.10">
    <property type="entry name" value="Rho GTPase activation protein"/>
    <property type="match status" value="1"/>
</dbReference>
<evidence type="ECO:0000256" key="1">
    <source>
        <dbReference type="SAM" id="MobiDB-lite"/>
    </source>
</evidence>
<feature type="non-terminal residue" evidence="2">
    <location>
        <position position="1"/>
    </location>
</feature>
<organism evidence="2 3">
    <name type="scientific">Rozella allomycis (strain CSF55)</name>
    <dbReference type="NCBI Taxonomy" id="988480"/>
    <lineage>
        <taxon>Eukaryota</taxon>
        <taxon>Fungi</taxon>
        <taxon>Fungi incertae sedis</taxon>
        <taxon>Cryptomycota</taxon>
        <taxon>Cryptomycota incertae sedis</taxon>
        <taxon>Rozella</taxon>
    </lineage>
</organism>
<dbReference type="InterPro" id="IPR008936">
    <property type="entry name" value="Rho_GTPase_activation_prot"/>
</dbReference>
<feature type="region of interest" description="Disordered" evidence="1">
    <location>
        <begin position="50"/>
        <end position="94"/>
    </location>
</feature>
<name>A0A4V1IYW2_ROZAC</name>
<dbReference type="AlphaFoldDB" id="A0A4V1IYW2"/>
<evidence type="ECO:0000313" key="2">
    <source>
        <dbReference type="EMBL" id="RKP15949.1"/>
    </source>
</evidence>
<dbReference type="EMBL" id="ML007278">
    <property type="protein sequence ID" value="RKP15949.1"/>
    <property type="molecule type" value="Genomic_DNA"/>
</dbReference>
<reference evidence="3" key="1">
    <citation type="journal article" date="2018" name="Nat. Microbiol.">
        <title>Leveraging single-cell genomics to expand the fungal tree of life.</title>
        <authorList>
            <person name="Ahrendt S.R."/>
            <person name="Quandt C.A."/>
            <person name="Ciobanu D."/>
            <person name="Clum A."/>
            <person name="Salamov A."/>
            <person name="Andreopoulos B."/>
            <person name="Cheng J.F."/>
            <person name="Woyke T."/>
            <person name="Pelin A."/>
            <person name="Henrissat B."/>
            <person name="Reynolds N.K."/>
            <person name="Benny G.L."/>
            <person name="Smith M.E."/>
            <person name="James T.Y."/>
            <person name="Grigoriev I.V."/>
        </authorList>
    </citation>
    <scope>NUCLEOTIDE SEQUENCE [LARGE SCALE GENOMIC DNA]</scope>
    <source>
        <strain evidence="3">CSF55</strain>
    </source>
</reference>
<dbReference type="Proteomes" id="UP000281549">
    <property type="component" value="Unassembled WGS sequence"/>
</dbReference>
<protein>
    <submittedName>
        <fullName evidence="2">Uncharacterized protein</fullName>
    </submittedName>
</protein>
<accession>A0A4V1IYW2</accession>
<gene>
    <name evidence="2" type="ORF">ROZALSC1DRAFT_25845</name>
</gene>
<proteinExistence type="predicted"/>